<protein>
    <recommendedName>
        <fullName evidence="1">Chromo domain-containing protein</fullName>
    </recommendedName>
</protein>
<dbReference type="GO" id="GO:0006338">
    <property type="term" value="P:chromatin remodeling"/>
    <property type="evidence" value="ECO:0007669"/>
    <property type="project" value="UniProtKB-ARBA"/>
</dbReference>
<feature type="domain" description="Chromo" evidence="1">
    <location>
        <begin position="8"/>
        <end position="59"/>
    </location>
</feature>
<gene>
    <name evidence="2" type="ORF">MYCIT1_LOCUS12742</name>
</gene>
<organism evidence="2 3">
    <name type="scientific">Mycena citricolor</name>
    <dbReference type="NCBI Taxonomy" id="2018698"/>
    <lineage>
        <taxon>Eukaryota</taxon>
        <taxon>Fungi</taxon>
        <taxon>Dikarya</taxon>
        <taxon>Basidiomycota</taxon>
        <taxon>Agaricomycotina</taxon>
        <taxon>Agaricomycetes</taxon>
        <taxon>Agaricomycetidae</taxon>
        <taxon>Agaricales</taxon>
        <taxon>Marasmiineae</taxon>
        <taxon>Mycenaceae</taxon>
        <taxon>Mycena</taxon>
    </lineage>
</organism>
<comment type="caution">
    <text evidence="2">The sequence shown here is derived from an EMBL/GenBank/DDBJ whole genome shotgun (WGS) entry which is preliminary data.</text>
</comment>
<dbReference type="PROSITE" id="PS50013">
    <property type="entry name" value="CHROMO_2"/>
    <property type="match status" value="1"/>
</dbReference>
<dbReference type="SUPFAM" id="SSF54160">
    <property type="entry name" value="Chromo domain-like"/>
    <property type="match status" value="1"/>
</dbReference>
<dbReference type="Gene3D" id="2.40.50.40">
    <property type="match status" value="1"/>
</dbReference>
<keyword evidence="3" id="KW-1185">Reference proteome</keyword>
<dbReference type="SMART" id="SM00298">
    <property type="entry name" value="CHROMO"/>
    <property type="match status" value="1"/>
</dbReference>
<reference evidence="2" key="1">
    <citation type="submission" date="2023-11" db="EMBL/GenBank/DDBJ databases">
        <authorList>
            <person name="De Vega J J."/>
            <person name="De Vega J J."/>
        </authorList>
    </citation>
    <scope>NUCLEOTIDE SEQUENCE</scope>
</reference>
<dbReference type="AlphaFoldDB" id="A0AAD2JYN6"/>
<dbReference type="InterPro" id="IPR016197">
    <property type="entry name" value="Chromo-like_dom_sf"/>
</dbReference>
<dbReference type="InterPro" id="IPR000953">
    <property type="entry name" value="Chromo/chromo_shadow_dom"/>
</dbReference>
<dbReference type="CDD" id="cd00024">
    <property type="entry name" value="CD_CSD"/>
    <property type="match status" value="1"/>
</dbReference>
<dbReference type="Pfam" id="PF00385">
    <property type="entry name" value="Chromo"/>
    <property type="match status" value="1"/>
</dbReference>
<evidence type="ECO:0000259" key="1">
    <source>
        <dbReference type="PROSITE" id="PS50013"/>
    </source>
</evidence>
<evidence type="ECO:0000313" key="2">
    <source>
        <dbReference type="EMBL" id="CAK5269200.1"/>
    </source>
</evidence>
<dbReference type="Proteomes" id="UP001295794">
    <property type="component" value="Unassembled WGS sequence"/>
</dbReference>
<dbReference type="EMBL" id="CAVNYO010000141">
    <property type="protein sequence ID" value="CAK5269200.1"/>
    <property type="molecule type" value="Genomic_DNA"/>
</dbReference>
<proteinExistence type="predicted"/>
<sequence length="124" mass="14942">MIRGAEKWEVEEIVKEQNVSRGKQYLVKWKRWLHSKNIWEPLHHFTHMKKVFRAWQRKQSNSDTCICLLPTLEAGHWDYLIYCYKPKDKCLLYPQQQLFDPYENVLTPIGLVNEDINPREGVMP</sequence>
<name>A0AAD2JYN6_9AGAR</name>
<dbReference type="InterPro" id="IPR023780">
    <property type="entry name" value="Chromo_domain"/>
</dbReference>
<evidence type="ECO:0000313" key="3">
    <source>
        <dbReference type="Proteomes" id="UP001295794"/>
    </source>
</evidence>
<accession>A0AAD2JYN6</accession>